<feature type="transmembrane region" description="Helical" evidence="5">
    <location>
        <begin position="215"/>
        <end position="237"/>
    </location>
</feature>
<evidence type="ECO:0000313" key="6">
    <source>
        <dbReference type="EMBL" id="MBO1927566.1"/>
    </source>
</evidence>
<dbReference type="InterPro" id="IPR059112">
    <property type="entry name" value="CysZ/EI24"/>
</dbReference>
<feature type="transmembrane region" description="Helical" evidence="5">
    <location>
        <begin position="70"/>
        <end position="94"/>
    </location>
</feature>
<evidence type="ECO:0000256" key="2">
    <source>
        <dbReference type="ARBA" id="ARBA00022692"/>
    </source>
</evidence>
<protein>
    <submittedName>
        <fullName evidence="6">EI24 domain-containing protein</fullName>
    </submittedName>
</protein>
<feature type="transmembrane region" description="Helical" evidence="5">
    <location>
        <begin position="145"/>
        <end position="165"/>
    </location>
</feature>
<name>A0ABS3Q5E7_9GAMM</name>
<keyword evidence="7" id="KW-1185">Reference proteome</keyword>
<evidence type="ECO:0000313" key="7">
    <source>
        <dbReference type="Proteomes" id="UP000664835"/>
    </source>
</evidence>
<evidence type="ECO:0000256" key="4">
    <source>
        <dbReference type="ARBA" id="ARBA00023136"/>
    </source>
</evidence>
<feature type="transmembrane region" description="Helical" evidence="5">
    <location>
        <begin position="171"/>
        <end position="194"/>
    </location>
</feature>
<keyword evidence="4 5" id="KW-0472">Membrane</keyword>
<reference evidence="6 7" key="1">
    <citation type="submission" date="2021-03" db="EMBL/GenBank/DDBJ databases">
        <title>Thiomicrorhabdus sp.nov.,novel sulfur-oxidizing bacteria isolated from coastal sediment.</title>
        <authorList>
            <person name="Liu X."/>
        </authorList>
    </citation>
    <scope>NUCLEOTIDE SEQUENCE [LARGE SCALE GENOMIC DNA]</scope>
    <source>
        <strain evidence="6 7">6S2-11</strain>
    </source>
</reference>
<evidence type="ECO:0000256" key="5">
    <source>
        <dbReference type="SAM" id="Phobius"/>
    </source>
</evidence>
<sequence>MLDLWLRTLGDLRSAKILMLMAIPFVAAIILVSLLGYGIFGFFIFSDFITQNPMVLEMQQSMESAEETIGSIPLIGGILLWIIGIAVTVVAGILGFLLGSYLILIFAMIITGFMTDALVKAVRDLNYPGLEYQGHGSMTEMIWKVFKYALGMLLLFLVTIPMLFIPVVNIVWFWLLGFMFFRYSVVLDVGMVILPKDVYEKHNALSKWTPTSAQAGIFSLSLFPVMGLIVPVLAVIAQAHYFFDKLTESQANAAKSEVLTQQ</sequence>
<keyword evidence="2 5" id="KW-0812">Transmembrane</keyword>
<accession>A0ABS3Q5E7</accession>
<organism evidence="6 7">
    <name type="scientific">Thiomicrorhabdus marina</name>
    <dbReference type="NCBI Taxonomy" id="2818442"/>
    <lineage>
        <taxon>Bacteria</taxon>
        <taxon>Pseudomonadati</taxon>
        <taxon>Pseudomonadota</taxon>
        <taxon>Gammaproteobacteria</taxon>
        <taxon>Thiotrichales</taxon>
        <taxon>Piscirickettsiaceae</taxon>
        <taxon>Thiomicrorhabdus</taxon>
    </lineage>
</organism>
<evidence type="ECO:0000256" key="1">
    <source>
        <dbReference type="ARBA" id="ARBA00004141"/>
    </source>
</evidence>
<dbReference type="EMBL" id="JAGETV010000013">
    <property type="protein sequence ID" value="MBO1927566.1"/>
    <property type="molecule type" value="Genomic_DNA"/>
</dbReference>
<feature type="transmembrane region" description="Helical" evidence="5">
    <location>
        <begin position="100"/>
        <end position="119"/>
    </location>
</feature>
<dbReference type="RefSeq" id="WP_208149925.1">
    <property type="nucleotide sequence ID" value="NZ_JAGETV010000013.1"/>
</dbReference>
<comment type="caution">
    <text evidence="6">The sequence shown here is derived from an EMBL/GenBank/DDBJ whole genome shotgun (WGS) entry which is preliminary data.</text>
</comment>
<dbReference type="Proteomes" id="UP000664835">
    <property type="component" value="Unassembled WGS sequence"/>
</dbReference>
<evidence type="ECO:0000256" key="3">
    <source>
        <dbReference type="ARBA" id="ARBA00022989"/>
    </source>
</evidence>
<gene>
    <name evidence="6" type="ORF">J3998_08235</name>
</gene>
<keyword evidence="3 5" id="KW-1133">Transmembrane helix</keyword>
<dbReference type="Pfam" id="PF07264">
    <property type="entry name" value="EI24"/>
    <property type="match status" value="1"/>
</dbReference>
<feature type="transmembrane region" description="Helical" evidence="5">
    <location>
        <begin position="20"/>
        <end position="49"/>
    </location>
</feature>
<comment type="subcellular location">
    <subcellularLocation>
        <location evidence="1">Membrane</location>
        <topology evidence="1">Multi-pass membrane protein</topology>
    </subcellularLocation>
</comment>
<proteinExistence type="predicted"/>